<sequence length="73" mass="8279">MWKYLIVSSELAEAIISALLLGNWIEFIAMKLSKKTWTIIFIEPLMLPVAKLEAAIAEILQLSALNLFTLWVC</sequence>
<evidence type="ECO:0000313" key="1">
    <source>
        <dbReference type="EMBL" id="CAG9332300.1"/>
    </source>
</evidence>
<evidence type="ECO:0000313" key="2">
    <source>
        <dbReference type="Proteomes" id="UP001162131"/>
    </source>
</evidence>
<organism evidence="1 2">
    <name type="scientific">Blepharisma stoltei</name>
    <dbReference type="NCBI Taxonomy" id="1481888"/>
    <lineage>
        <taxon>Eukaryota</taxon>
        <taxon>Sar</taxon>
        <taxon>Alveolata</taxon>
        <taxon>Ciliophora</taxon>
        <taxon>Postciliodesmatophora</taxon>
        <taxon>Heterotrichea</taxon>
        <taxon>Heterotrichida</taxon>
        <taxon>Blepharismidae</taxon>
        <taxon>Blepharisma</taxon>
    </lineage>
</organism>
<dbReference type="AlphaFoldDB" id="A0AAU9K239"/>
<reference evidence="1" key="1">
    <citation type="submission" date="2021-09" db="EMBL/GenBank/DDBJ databases">
        <authorList>
            <consortium name="AG Swart"/>
            <person name="Singh M."/>
            <person name="Singh A."/>
            <person name="Seah K."/>
            <person name="Emmerich C."/>
        </authorList>
    </citation>
    <scope>NUCLEOTIDE SEQUENCE</scope>
    <source>
        <strain evidence="1">ATCC30299</strain>
    </source>
</reference>
<protein>
    <submittedName>
        <fullName evidence="1">Uncharacterized protein</fullName>
    </submittedName>
</protein>
<proteinExistence type="predicted"/>
<dbReference type="EMBL" id="CAJZBQ010000054">
    <property type="protein sequence ID" value="CAG9332300.1"/>
    <property type="molecule type" value="Genomic_DNA"/>
</dbReference>
<comment type="caution">
    <text evidence="1">The sequence shown here is derived from an EMBL/GenBank/DDBJ whole genome shotgun (WGS) entry which is preliminary data.</text>
</comment>
<gene>
    <name evidence="1" type="ORF">BSTOLATCC_MIC55750</name>
</gene>
<accession>A0AAU9K239</accession>
<dbReference type="Proteomes" id="UP001162131">
    <property type="component" value="Unassembled WGS sequence"/>
</dbReference>
<name>A0AAU9K239_9CILI</name>
<keyword evidence="2" id="KW-1185">Reference proteome</keyword>